<sequence>MSLMPLCLESRMPMYTNAINALLLCLAQSSVFGEVDLFWRPALTLNQCALQNQSMRRWDQHGAGKGFFH</sequence>
<dbReference type="AlphaFoldDB" id="A0A0A9AMB6"/>
<protein>
    <submittedName>
        <fullName evidence="1">Actin-like protein arp6</fullName>
    </submittedName>
</protein>
<proteinExistence type="predicted"/>
<reference evidence="1" key="2">
    <citation type="journal article" date="2015" name="Data Brief">
        <title>Shoot transcriptome of the giant reed, Arundo donax.</title>
        <authorList>
            <person name="Barrero R.A."/>
            <person name="Guerrero F.D."/>
            <person name="Moolhuijzen P."/>
            <person name="Goolsby J.A."/>
            <person name="Tidwell J."/>
            <person name="Bellgard S.E."/>
            <person name="Bellgard M.I."/>
        </authorList>
    </citation>
    <scope>NUCLEOTIDE SEQUENCE</scope>
    <source>
        <tissue evidence="1">Shoot tissue taken approximately 20 cm above the soil surface</tissue>
    </source>
</reference>
<reference evidence="1" key="1">
    <citation type="submission" date="2014-09" db="EMBL/GenBank/DDBJ databases">
        <authorList>
            <person name="Magalhaes I.L.F."/>
            <person name="Oliveira U."/>
            <person name="Santos F.R."/>
            <person name="Vidigal T.H.D.A."/>
            <person name="Brescovit A.D."/>
            <person name="Santos A.J."/>
        </authorList>
    </citation>
    <scope>NUCLEOTIDE SEQUENCE</scope>
    <source>
        <tissue evidence="1">Shoot tissue taken approximately 20 cm above the soil surface</tissue>
    </source>
</reference>
<evidence type="ECO:0000313" key="1">
    <source>
        <dbReference type="EMBL" id="JAD48212.1"/>
    </source>
</evidence>
<name>A0A0A9AMB6_ARUDO</name>
<dbReference type="EMBL" id="GBRH01249683">
    <property type="protein sequence ID" value="JAD48212.1"/>
    <property type="molecule type" value="Transcribed_RNA"/>
</dbReference>
<organism evidence="1">
    <name type="scientific">Arundo donax</name>
    <name type="common">Giant reed</name>
    <name type="synonym">Donax arundinaceus</name>
    <dbReference type="NCBI Taxonomy" id="35708"/>
    <lineage>
        <taxon>Eukaryota</taxon>
        <taxon>Viridiplantae</taxon>
        <taxon>Streptophyta</taxon>
        <taxon>Embryophyta</taxon>
        <taxon>Tracheophyta</taxon>
        <taxon>Spermatophyta</taxon>
        <taxon>Magnoliopsida</taxon>
        <taxon>Liliopsida</taxon>
        <taxon>Poales</taxon>
        <taxon>Poaceae</taxon>
        <taxon>PACMAD clade</taxon>
        <taxon>Arundinoideae</taxon>
        <taxon>Arundineae</taxon>
        <taxon>Arundo</taxon>
    </lineage>
</organism>
<accession>A0A0A9AMB6</accession>